<sequence length="225" mass="26351">MFWSPIKPLIDKIDIRPSVENQPVIVQFIPEELEWIGTGTDAVVVRHLSYPEVVFKRYVEGREQTRLNEYEVYLRLHGSPYFPICFGMDDSFLVLSYEQGPTLYDCLAEGIFIPESVIEEVEQARTDARNRNLNPRDIHLKNILLQNGHAKLLDVSEYLKDGNDKRWEHLVQGYRLFYPMVAGRKIPVNLIEQVKNAYLDQAQGNFSLIKFGRQFLQLWKHNLKE</sequence>
<keyword evidence="2" id="KW-1185">Reference proteome</keyword>
<dbReference type="AlphaFoldDB" id="A0A521CJ75"/>
<dbReference type="InterPro" id="IPR011009">
    <property type="entry name" value="Kinase-like_dom_sf"/>
</dbReference>
<dbReference type="OrthoDB" id="529320at2"/>
<evidence type="ECO:0000313" key="2">
    <source>
        <dbReference type="Proteomes" id="UP000315636"/>
    </source>
</evidence>
<proteinExistence type="predicted"/>
<dbReference type="SUPFAM" id="SSF56112">
    <property type="entry name" value="Protein kinase-like (PK-like)"/>
    <property type="match status" value="1"/>
</dbReference>
<accession>A0A521CJ75</accession>
<protein>
    <recommendedName>
        <fullName evidence="3">Serine/threonine protein kinase</fullName>
    </recommendedName>
</protein>
<organism evidence="1 2">
    <name type="scientific">Melghirimyces algeriensis</name>
    <dbReference type="NCBI Taxonomy" id="910412"/>
    <lineage>
        <taxon>Bacteria</taxon>
        <taxon>Bacillati</taxon>
        <taxon>Bacillota</taxon>
        <taxon>Bacilli</taxon>
        <taxon>Bacillales</taxon>
        <taxon>Thermoactinomycetaceae</taxon>
        <taxon>Melghirimyces</taxon>
    </lineage>
</organism>
<dbReference type="RefSeq" id="WP_142505109.1">
    <property type="nucleotide sequence ID" value="NZ_FXTI01000004.1"/>
</dbReference>
<dbReference type="EMBL" id="FXTI01000004">
    <property type="protein sequence ID" value="SMO59488.1"/>
    <property type="molecule type" value="Genomic_DNA"/>
</dbReference>
<name>A0A521CJ75_9BACL</name>
<evidence type="ECO:0008006" key="3">
    <source>
        <dbReference type="Google" id="ProtNLM"/>
    </source>
</evidence>
<evidence type="ECO:0000313" key="1">
    <source>
        <dbReference type="EMBL" id="SMO59488.1"/>
    </source>
</evidence>
<dbReference type="Proteomes" id="UP000315636">
    <property type="component" value="Unassembled WGS sequence"/>
</dbReference>
<gene>
    <name evidence="1" type="ORF">SAMN06264849_10422</name>
</gene>
<reference evidence="1 2" key="1">
    <citation type="submission" date="2017-05" db="EMBL/GenBank/DDBJ databases">
        <authorList>
            <person name="Varghese N."/>
            <person name="Submissions S."/>
        </authorList>
    </citation>
    <scope>NUCLEOTIDE SEQUENCE [LARGE SCALE GENOMIC DNA]</scope>
    <source>
        <strain evidence="1 2">DSM 45474</strain>
    </source>
</reference>